<organism evidence="2 3">
    <name type="scientific">Laodelphax striatellus</name>
    <name type="common">Small brown planthopper</name>
    <name type="synonym">Delphax striatella</name>
    <dbReference type="NCBI Taxonomy" id="195883"/>
    <lineage>
        <taxon>Eukaryota</taxon>
        <taxon>Metazoa</taxon>
        <taxon>Ecdysozoa</taxon>
        <taxon>Arthropoda</taxon>
        <taxon>Hexapoda</taxon>
        <taxon>Insecta</taxon>
        <taxon>Pterygota</taxon>
        <taxon>Neoptera</taxon>
        <taxon>Paraneoptera</taxon>
        <taxon>Hemiptera</taxon>
        <taxon>Auchenorrhyncha</taxon>
        <taxon>Fulgoroidea</taxon>
        <taxon>Delphacidae</taxon>
        <taxon>Criomorphinae</taxon>
        <taxon>Laodelphax</taxon>
    </lineage>
</organism>
<evidence type="ECO:0000256" key="1">
    <source>
        <dbReference type="SAM" id="MobiDB-lite"/>
    </source>
</evidence>
<name>A0A482XHL4_LAOST</name>
<proteinExistence type="predicted"/>
<gene>
    <name evidence="2" type="ORF">LSTR_LSTR000763</name>
</gene>
<evidence type="ECO:0000313" key="3">
    <source>
        <dbReference type="Proteomes" id="UP000291343"/>
    </source>
</evidence>
<feature type="region of interest" description="Disordered" evidence="1">
    <location>
        <begin position="1"/>
        <end position="21"/>
    </location>
</feature>
<accession>A0A482XHL4</accession>
<keyword evidence="3" id="KW-1185">Reference proteome</keyword>
<dbReference type="Proteomes" id="UP000291343">
    <property type="component" value="Unassembled WGS sequence"/>
</dbReference>
<protein>
    <submittedName>
        <fullName evidence="2">Uncharacterized protein</fullName>
    </submittedName>
</protein>
<dbReference type="EMBL" id="QKKF02010319">
    <property type="protein sequence ID" value="RZF44811.1"/>
    <property type="molecule type" value="Genomic_DNA"/>
</dbReference>
<dbReference type="InParanoid" id="A0A482XHL4"/>
<sequence length="146" mass="16493">MTSDSDSDIEVPRRKRGKLNKQNHIEEIEKLSRAKGEEFVTHTGFLVEAKKTGPDYGCKKKWGYYADKDADMILSMIEDGNLSEVDLDDEDEEYAEDIPGPSRGIRVGASTLTEADEIARVIMWPQRVRRPAVYFLVVGLFTPLAL</sequence>
<dbReference type="AlphaFoldDB" id="A0A482XHL4"/>
<evidence type="ECO:0000313" key="2">
    <source>
        <dbReference type="EMBL" id="RZF44811.1"/>
    </source>
</evidence>
<comment type="caution">
    <text evidence="2">The sequence shown here is derived from an EMBL/GenBank/DDBJ whole genome shotgun (WGS) entry which is preliminary data.</text>
</comment>
<reference evidence="2 3" key="1">
    <citation type="journal article" date="2017" name="Gigascience">
        <title>Genome sequence of the small brown planthopper, Laodelphax striatellus.</title>
        <authorList>
            <person name="Zhu J."/>
            <person name="Jiang F."/>
            <person name="Wang X."/>
            <person name="Yang P."/>
            <person name="Bao Y."/>
            <person name="Zhao W."/>
            <person name="Wang W."/>
            <person name="Lu H."/>
            <person name="Wang Q."/>
            <person name="Cui N."/>
            <person name="Li J."/>
            <person name="Chen X."/>
            <person name="Luo L."/>
            <person name="Yu J."/>
            <person name="Kang L."/>
            <person name="Cui F."/>
        </authorList>
    </citation>
    <scope>NUCLEOTIDE SEQUENCE [LARGE SCALE GENOMIC DNA]</scope>
    <source>
        <strain evidence="2">Lst14</strain>
    </source>
</reference>